<organism evidence="1 2">
    <name type="scientific">Paludisphaera mucosa</name>
    <dbReference type="NCBI Taxonomy" id="3030827"/>
    <lineage>
        <taxon>Bacteria</taxon>
        <taxon>Pseudomonadati</taxon>
        <taxon>Planctomycetota</taxon>
        <taxon>Planctomycetia</taxon>
        <taxon>Isosphaerales</taxon>
        <taxon>Isosphaeraceae</taxon>
        <taxon>Paludisphaera</taxon>
    </lineage>
</organism>
<comment type="caution">
    <text evidence="1">The sequence shown here is derived from an EMBL/GenBank/DDBJ whole genome shotgun (WGS) entry which is preliminary data.</text>
</comment>
<evidence type="ECO:0000313" key="1">
    <source>
        <dbReference type="EMBL" id="MDG3007248.1"/>
    </source>
</evidence>
<reference evidence="1 2" key="1">
    <citation type="submission" date="2023-03" db="EMBL/GenBank/DDBJ databases">
        <title>Paludisphaera mucosa sp. nov. a novel planctomycete from northern fen.</title>
        <authorList>
            <person name="Ivanova A."/>
        </authorList>
    </citation>
    <scope>NUCLEOTIDE SEQUENCE [LARGE SCALE GENOMIC DNA]</scope>
    <source>
        <strain evidence="1 2">Pla2</strain>
    </source>
</reference>
<name>A0ABT6FI27_9BACT</name>
<dbReference type="EMBL" id="JARRAG010000002">
    <property type="protein sequence ID" value="MDG3007248.1"/>
    <property type="molecule type" value="Genomic_DNA"/>
</dbReference>
<dbReference type="RefSeq" id="WP_277863534.1">
    <property type="nucleotide sequence ID" value="NZ_JARRAG010000002.1"/>
</dbReference>
<dbReference type="InterPro" id="IPR005368">
    <property type="entry name" value="UPF0175"/>
</dbReference>
<keyword evidence="2" id="KW-1185">Reference proteome</keyword>
<protein>
    <submittedName>
        <fullName evidence="1">UPF0175 family protein</fullName>
    </submittedName>
</protein>
<sequence length="84" mass="9538">MPVVISDETLQQAGMTEREAVVEIACRLFDIGRLNLWPAAKMAGMSRVEFEQELTGRKIPIHRPTPEDFADDVATLERLRNRSL</sequence>
<proteinExistence type="predicted"/>
<dbReference type="Pfam" id="PF03683">
    <property type="entry name" value="UPF0175"/>
    <property type="match status" value="1"/>
</dbReference>
<dbReference type="Proteomes" id="UP001216907">
    <property type="component" value="Unassembled WGS sequence"/>
</dbReference>
<evidence type="ECO:0000313" key="2">
    <source>
        <dbReference type="Proteomes" id="UP001216907"/>
    </source>
</evidence>
<accession>A0ABT6FI27</accession>
<gene>
    <name evidence="1" type="ORF">PZE19_26085</name>
</gene>